<reference evidence="1" key="1">
    <citation type="submission" date="2021-06" db="EMBL/GenBank/DDBJ databases">
        <authorList>
            <person name="Kallberg Y."/>
            <person name="Tangrot J."/>
            <person name="Rosling A."/>
        </authorList>
    </citation>
    <scope>NUCLEOTIDE SEQUENCE</scope>
    <source>
        <strain evidence="1">FL966</strain>
    </source>
</reference>
<evidence type="ECO:0000313" key="2">
    <source>
        <dbReference type="Proteomes" id="UP000789759"/>
    </source>
</evidence>
<protein>
    <submittedName>
        <fullName evidence="1">16016_t:CDS:1</fullName>
    </submittedName>
</protein>
<comment type="caution">
    <text evidence="1">The sequence shown here is derived from an EMBL/GenBank/DDBJ whole genome shotgun (WGS) entry which is preliminary data.</text>
</comment>
<organism evidence="1 2">
    <name type="scientific">Cetraspora pellucida</name>
    <dbReference type="NCBI Taxonomy" id="1433469"/>
    <lineage>
        <taxon>Eukaryota</taxon>
        <taxon>Fungi</taxon>
        <taxon>Fungi incertae sedis</taxon>
        <taxon>Mucoromycota</taxon>
        <taxon>Glomeromycotina</taxon>
        <taxon>Glomeromycetes</taxon>
        <taxon>Diversisporales</taxon>
        <taxon>Gigasporaceae</taxon>
        <taxon>Cetraspora</taxon>
    </lineage>
</organism>
<keyword evidence="2" id="KW-1185">Reference proteome</keyword>
<proteinExistence type="predicted"/>
<dbReference type="OrthoDB" id="2428958at2759"/>
<dbReference type="AlphaFoldDB" id="A0A9N9IYD9"/>
<name>A0A9N9IYD9_9GLOM</name>
<accession>A0A9N9IYD9</accession>
<dbReference type="Proteomes" id="UP000789759">
    <property type="component" value="Unassembled WGS sequence"/>
</dbReference>
<evidence type="ECO:0000313" key="1">
    <source>
        <dbReference type="EMBL" id="CAG8753603.1"/>
    </source>
</evidence>
<dbReference type="EMBL" id="CAJVQA010018369">
    <property type="protein sequence ID" value="CAG8753603.1"/>
    <property type="molecule type" value="Genomic_DNA"/>
</dbReference>
<gene>
    <name evidence="1" type="ORF">CPELLU_LOCUS14869</name>
</gene>
<sequence length="148" mass="16971">MLECVESEQPTDELKINILQAIQINTDLQNNISQTIDLALDNLTNALEALHTHFTYSMPVDEFLSISKEDIVYKVPNNDQIIEELIDTFRPVDLTDDDLEVEEDSIKIPIISADIVIESLEIVCMFLLQQDTADEYIKTIKKVEKFIK</sequence>